<keyword evidence="8" id="KW-1185">Reference proteome</keyword>
<dbReference type="AlphaFoldDB" id="A0A7M2RJK1"/>
<dbReference type="InterPro" id="IPR050131">
    <property type="entry name" value="Peptidase_S8_subtilisin-like"/>
</dbReference>
<dbReference type="Proteomes" id="UP000593601">
    <property type="component" value="Chromosome"/>
</dbReference>
<comment type="caution">
    <text evidence="5">Lacks conserved residue(s) required for the propagation of feature annotation.</text>
</comment>
<dbReference type="PROSITE" id="PS00137">
    <property type="entry name" value="SUBTILASE_HIS"/>
    <property type="match status" value="1"/>
</dbReference>
<dbReference type="CDD" id="cd07478">
    <property type="entry name" value="Peptidases_S8_CspA-like"/>
    <property type="match status" value="1"/>
</dbReference>
<dbReference type="InterPro" id="IPR015500">
    <property type="entry name" value="Peptidase_S8_subtilisin-rel"/>
</dbReference>
<dbReference type="GO" id="GO:0006508">
    <property type="term" value="P:proteolysis"/>
    <property type="evidence" value="ECO:0007669"/>
    <property type="project" value="UniProtKB-KW"/>
</dbReference>
<comment type="similarity">
    <text evidence="1 5">Belongs to the peptidase S8 family.</text>
</comment>
<evidence type="ECO:0000256" key="5">
    <source>
        <dbReference type="PROSITE-ProRule" id="PRU01240"/>
    </source>
</evidence>
<organism evidence="7 8">
    <name type="scientific">Blautia liquoris</name>
    <dbReference type="NCBI Taxonomy" id="2779518"/>
    <lineage>
        <taxon>Bacteria</taxon>
        <taxon>Bacillati</taxon>
        <taxon>Bacillota</taxon>
        <taxon>Clostridia</taxon>
        <taxon>Lachnospirales</taxon>
        <taxon>Lachnospiraceae</taxon>
        <taxon>Blautia</taxon>
    </lineage>
</organism>
<reference evidence="7 8" key="1">
    <citation type="submission" date="2020-10" db="EMBL/GenBank/DDBJ databases">
        <title>Blautia liquoris sp.nov., isolated from the mud in a fermentation cellar used for the production of Chinese strong-flavoured liquor.</title>
        <authorList>
            <person name="Lu L."/>
        </authorList>
    </citation>
    <scope>NUCLEOTIDE SEQUENCE [LARGE SCALE GENOMIC DNA]</scope>
    <source>
        <strain evidence="7 8">LZLJ-3</strain>
    </source>
</reference>
<dbReference type="SUPFAM" id="SSF52743">
    <property type="entry name" value="Subtilisin-like"/>
    <property type="match status" value="1"/>
</dbReference>
<keyword evidence="2" id="KW-0645">Protease</keyword>
<feature type="domain" description="Peptidase S8/S53" evidence="6">
    <location>
        <begin position="418"/>
        <end position="543"/>
    </location>
</feature>
<dbReference type="PROSITE" id="PS00136">
    <property type="entry name" value="SUBTILASE_ASP"/>
    <property type="match status" value="1"/>
</dbReference>
<evidence type="ECO:0000256" key="2">
    <source>
        <dbReference type="ARBA" id="ARBA00022670"/>
    </source>
</evidence>
<dbReference type="InterPro" id="IPR022398">
    <property type="entry name" value="Peptidase_S8_His-AS"/>
</dbReference>
<dbReference type="Pfam" id="PF00082">
    <property type="entry name" value="Peptidase_S8"/>
    <property type="match status" value="2"/>
</dbReference>
<evidence type="ECO:0000256" key="1">
    <source>
        <dbReference type="ARBA" id="ARBA00011073"/>
    </source>
</evidence>
<dbReference type="PROSITE" id="PS51892">
    <property type="entry name" value="SUBTILASE"/>
    <property type="match status" value="1"/>
</dbReference>
<proteinExistence type="inferred from homology"/>
<gene>
    <name evidence="7" type="ORF">INP51_00555</name>
</gene>
<name>A0A7M2RJK1_9FIRM</name>
<dbReference type="InterPro" id="IPR023827">
    <property type="entry name" value="Peptidase_S8_Asp-AS"/>
</dbReference>
<dbReference type="PIRSF" id="PIRSF037894">
    <property type="entry name" value="Subtilisin_rel_CspABC"/>
    <property type="match status" value="1"/>
</dbReference>
<dbReference type="PRINTS" id="PR00723">
    <property type="entry name" value="SUBTILISIN"/>
</dbReference>
<dbReference type="EMBL" id="CP063304">
    <property type="protein sequence ID" value="QOV19510.1"/>
    <property type="molecule type" value="Genomic_DNA"/>
</dbReference>
<dbReference type="InterPro" id="IPR036852">
    <property type="entry name" value="Peptidase_S8/S53_dom_sf"/>
</dbReference>
<accession>A0A7M2RJK1</accession>
<dbReference type="InterPro" id="IPR017310">
    <property type="entry name" value="Pept_S8A_subtilisin_clostridia"/>
</dbReference>
<feature type="domain" description="Peptidase S8/S53" evidence="6">
    <location>
        <begin position="88"/>
        <end position="284"/>
    </location>
</feature>
<keyword evidence="3" id="KW-0378">Hydrolase</keyword>
<protein>
    <submittedName>
        <fullName evidence="7">S8 family peptidase</fullName>
    </submittedName>
</protein>
<evidence type="ECO:0000313" key="8">
    <source>
        <dbReference type="Proteomes" id="UP000593601"/>
    </source>
</evidence>
<evidence type="ECO:0000256" key="4">
    <source>
        <dbReference type="ARBA" id="ARBA00022825"/>
    </source>
</evidence>
<evidence type="ECO:0000313" key="7">
    <source>
        <dbReference type="EMBL" id="QOV19510.1"/>
    </source>
</evidence>
<dbReference type="InterPro" id="IPR034045">
    <property type="entry name" value="Pep_S8_CspA-like"/>
</dbReference>
<evidence type="ECO:0000259" key="6">
    <source>
        <dbReference type="Pfam" id="PF00082"/>
    </source>
</evidence>
<dbReference type="PANTHER" id="PTHR43806">
    <property type="entry name" value="PEPTIDASE S8"/>
    <property type="match status" value="1"/>
</dbReference>
<dbReference type="PANTHER" id="PTHR43806:SF11">
    <property type="entry name" value="CEREVISIN-RELATED"/>
    <property type="match status" value="1"/>
</dbReference>
<dbReference type="RefSeq" id="WP_193735830.1">
    <property type="nucleotide sequence ID" value="NZ_CP063304.1"/>
</dbReference>
<evidence type="ECO:0000256" key="3">
    <source>
        <dbReference type="ARBA" id="ARBA00022801"/>
    </source>
</evidence>
<dbReference type="Gene3D" id="2.60.120.1290">
    <property type="match status" value="1"/>
</dbReference>
<dbReference type="GO" id="GO:0004252">
    <property type="term" value="F:serine-type endopeptidase activity"/>
    <property type="evidence" value="ECO:0007669"/>
    <property type="project" value="InterPro"/>
</dbReference>
<keyword evidence="4" id="KW-0720">Serine protease</keyword>
<dbReference type="Gene3D" id="3.40.50.200">
    <property type="entry name" value="Peptidase S8/S53 domain"/>
    <property type="match status" value="1"/>
</dbReference>
<dbReference type="KEGG" id="bliq:INP51_00555"/>
<dbReference type="InterPro" id="IPR000209">
    <property type="entry name" value="Peptidase_S8/S53_dom"/>
</dbReference>
<sequence>MEKILDEQYYDLVVNNSSLTPDLSANITPINERESILHVYRGNTTDMCTVGKYLYHNFPTFLTLTSLISLNRSGVQSIQSNPYLALFGQGVLVGFIDTGITYQHPAFLHSDGSTRIARIWDQTIQDGPPPLNYTYGTEYTAENINLALESDSPLSVVPSTDTNGHGTAVASVAAGSIDEENSFSGVVPESDLLVVKLKEAKQNLRELFLVPSEAVCYQDSDVMLAIRYLVSTASLLNRPLVICIALGSSQNGHDGEGSTNTYLDYLTQSPQIGVSCAAGNEGSNRRHYYGSVTAPPYQDEIELQISARDTMFSMEIWSNSPAVLTVEIISPLGESTQIIYPRINNCSVYTFTRSQAVVWVNNYLLEQESGSQFILIRLRNPNEGVWSFRVQNINNENYTFHSWLPSGDLISNDTYFVQSSPSTTITSPGNAEHVMTITAYNQNNDTILLNSSRGYTRTGIVKPNLAAPGFELTCAVNSGGYGSYTGTGAAAAHAAGIMAMLFEWGIVRGNYTQVTGNDISNLLMWGAQCTISSIYPNNIWGYGTIDLQNLFDKLSF</sequence>